<evidence type="ECO:0000256" key="4">
    <source>
        <dbReference type="ARBA" id="ARBA00023163"/>
    </source>
</evidence>
<dbReference type="InterPro" id="IPR058673">
    <property type="entry name" value="HHO5-like_N"/>
</dbReference>
<evidence type="ECO:0000256" key="2">
    <source>
        <dbReference type="ARBA" id="ARBA00023015"/>
    </source>
</evidence>
<proteinExistence type="predicted"/>
<keyword evidence="3" id="KW-0238">DNA-binding</keyword>
<feature type="compositionally biased region" description="Low complexity" evidence="6">
    <location>
        <begin position="232"/>
        <end position="246"/>
    </location>
</feature>
<dbReference type="SUPFAM" id="SSF46689">
    <property type="entry name" value="Homeodomain-like"/>
    <property type="match status" value="1"/>
</dbReference>
<evidence type="ECO:0000259" key="7">
    <source>
        <dbReference type="PROSITE" id="PS51294"/>
    </source>
</evidence>
<evidence type="ECO:0000313" key="9">
    <source>
        <dbReference type="Proteomes" id="UP001497512"/>
    </source>
</evidence>
<feature type="compositionally biased region" description="Polar residues" evidence="6">
    <location>
        <begin position="11"/>
        <end position="30"/>
    </location>
</feature>
<dbReference type="EMBL" id="OZ019910">
    <property type="protein sequence ID" value="CAK9210717.1"/>
    <property type="molecule type" value="Genomic_DNA"/>
</dbReference>
<dbReference type="InterPro" id="IPR009057">
    <property type="entry name" value="Homeodomain-like_sf"/>
</dbReference>
<feature type="region of interest" description="Disordered" evidence="6">
    <location>
        <begin position="405"/>
        <end position="473"/>
    </location>
</feature>
<evidence type="ECO:0000313" key="8">
    <source>
        <dbReference type="EMBL" id="CAK9210717.1"/>
    </source>
</evidence>
<dbReference type="Gene3D" id="1.10.10.60">
    <property type="entry name" value="Homeodomain-like"/>
    <property type="match status" value="1"/>
</dbReference>
<dbReference type="InterPro" id="IPR006447">
    <property type="entry name" value="Myb_dom_plants"/>
</dbReference>
<dbReference type="InterPro" id="IPR001005">
    <property type="entry name" value="SANT/Myb"/>
</dbReference>
<gene>
    <name evidence="8" type="ORF">CSSPTR1EN2_LOCUS10299</name>
</gene>
<feature type="region of interest" description="Disordered" evidence="6">
    <location>
        <begin position="225"/>
        <end position="246"/>
    </location>
</feature>
<evidence type="ECO:0000256" key="5">
    <source>
        <dbReference type="ARBA" id="ARBA00023242"/>
    </source>
</evidence>
<dbReference type="InterPro" id="IPR044787">
    <property type="entry name" value="HHO5-like"/>
</dbReference>
<keyword evidence="4" id="KW-0804">Transcription</keyword>
<keyword evidence="2" id="KW-0805">Transcription regulation</keyword>
<keyword evidence="5" id="KW-0539">Nucleus</keyword>
<dbReference type="NCBIfam" id="TIGR01557">
    <property type="entry name" value="myb_SHAQKYF"/>
    <property type="match status" value="1"/>
</dbReference>
<sequence>MESPVDLTLGSAHTASSSYTNAKNTVNGPKSSLDHLERIRRIEEYLQALEDERRKIEAFKRELPLCMQLLEETIGSSKEQLAENGVLPTTQLPVRAAAVSSPSRLRGLEFMPLKAQAWERQHQKDEGDDDDQEGDGSACPGGVDIEKLTWMTEAQLWTQQLEPSSKLHCENDRMSMEEDMGRHPNFDQSEQEQYSVTSSRFEVFSSKQPPAGAFLPFVREQQVVAAAPPPSGSTTGTTGSGADLSLSSLDHVSSPNGNDFGGAESEVGSIDVTHLRTPDQILDPQGCNLGIRPQSNGVLEAGSTRVFGSQSQRKSRRCWTAELHRRFVGALQQLGGSQVATPKQIRELMKVDDLTNDEVKSHLQKYRLHTRRQSTSSQSVSLEAPQMVGMWVPLECAVAQAAAQPTSGGPLQLSSQLSGGAQELSNEDSGGGDVKSDSTSWKSCQLDVIEGKESGRSIQHTVKQDNNGQQIKR</sequence>
<organism evidence="8 9">
    <name type="scientific">Sphagnum troendelagicum</name>
    <dbReference type="NCBI Taxonomy" id="128251"/>
    <lineage>
        <taxon>Eukaryota</taxon>
        <taxon>Viridiplantae</taxon>
        <taxon>Streptophyta</taxon>
        <taxon>Embryophyta</taxon>
        <taxon>Bryophyta</taxon>
        <taxon>Sphagnophytina</taxon>
        <taxon>Sphagnopsida</taxon>
        <taxon>Sphagnales</taxon>
        <taxon>Sphagnaceae</taxon>
        <taxon>Sphagnum</taxon>
    </lineage>
</organism>
<dbReference type="Pfam" id="PF00249">
    <property type="entry name" value="Myb_DNA-binding"/>
    <property type="match status" value="1"/>
</dbReference>
<keyword evidence="9" id="KW-1185">Reference proteome</keyword>
<feature type="region of interest" description="Disordered" evidence="6">
    <location>
        <begin position="1"/>
        <end position="31"/>
    </location>
</feature>
<dbReference type="PANTHER" id="PTHR31003">
    <property type="entry name" value="MYB FAMILY TRANSCRIPTION FACTOR"/>
    <property type="match status" value="1"/>
</dbReference>
<accession>A0ABP0U1H4</accession>
<feature type="compositionally biased region" description="Polar residues" evidence="6">
    <location>
        <begin position="456"/>
        <end position="473"/>
    </location>
</feature>
<name>A0ABP0U1H4_9BRYO</name>
<feature type="compositionally biased region" description="Low complexity" evidence="6">
    <location>
        <begin position="407"/>
        <end position="424"/>
    </location>
</feature>
<evidence type="ECO:0000256" key="1">
    <source>
        <dbReference type="ARBA" id="ARBA00004123"/>
    </source>
</evidence>
<dbReference type="InterPro" id="IPR017930">
    <property type="entry name" value="Myb_dom"/>
</dbReference>
<dbReference type="PANTHER" id="PTHR31003:SF19">
    <property type="entry name" value="MYB FAMILY TRANSCRIPTION FACTOR EFM"/>
    <property type="match status" value="1"/>
</dbReference>
<dbReference type="Pfam" id="PF26575">
    <property type="entry name" value="HHO5_N"/>
    <property type="match status" value="1"/>
</dbReference>
<evidence type="ECO:0000256" key="6">
    <source>
        <dbReference type="SAM" id="MobiDB-lite"/>
    </source>
</evidence>
<reference evidence="8" key="1">
    <citation type="submission" date="2024-02" db="EMBL/GenBank/DDBJ databases">
        <authorList>
            <consortium name="ELIXIR-Norway"/>
            <consortium name="Elixir Norway"/>
        </authorList>
    </citation>
    <scope>NUCLEOTIDE SEQUENCE</scope>
</reference>
<evidence type="ECO:0000256" key="3">
    <source>
        <dbReference type="ARBA" id="ARBA00023125"/>
    </source>
</evidence>
<protein>
    <recommendedName>
        <fullName evidence="7">HTH myb-type domain-containing protein</fullName>
    </recommendedName>
</protein>
<comment type="subcellular location">
    <subcellularLocation>
        <location evidence="1">Nucleus</location>
    </subcellularLocation>
</comment>
<dbReference type="Proteomes" id="UP001497512">
    <property type="component" value="Chromosome 18"/>
</dbReference>
<feature type="domain" description="HTH myb-type" evidence="7">
    <location>
        <begin position="311"/>
        <end position="371"/>
    </location>
</feature>
<feature type="region of interest" description="Disordered" evidence="6">
    <location>
        <begin position="118"/>
        <end position="143"/>
    </location>
</feature>
<dbReference type="PROSITE" id="PS51294">
    <property type="entry name" value="HTH_MYB"/>
    <property type="match status" value="1"/>
</dbReference>